<evidence type="ECO:0000313" key="3">
    <source>
        <dbReference type="Proteomes" id="UP001443914"/>
    </source>
</evidence>
<evidence type="ECO:0000313" key="2">
    <source>
        <dbReference type="EMBL" id="KAK9750562.1"/>
    </source>
</evidence>
<organism evidence="2 3">
    <name type="scientific">Saponaria officinalis</name>
    <name type="common">Common soapwort</name>
    <name type="synonym">Lychnis saponaria</name>
    <dbReference type="NCBI Taxonomy" id="3572"/>
    <lineage>
        <taxon>Eukaryota</taxon>
        <taxon>Viridiplantae</taxon>
        <taxon>Streptophyta</taxon>
        <taxon>Embryophyta</taxon>
        <taxon>Tracheophyta</taxon>
        <taxon>Spermatophyta</taxon>
        <taxon>Magnoliopsida</taxon>
        <taxon>eudicotyledons</taxon>
        <taxon>Gunneridae</taxon>
        <taxon>Pentapetalae</taxon>
        <taxon>Caryophyllales</taxon>
        <taxon>Caryophyllaceae</taxon>
        <taxon>Caryophylleae</taxon>
        <taxon>Saponaria</taxon>
    </lineage>
</organism>
<gene>
    <name evidence="2" type="ORF">RND81_02G205800</name>
</gene>
<feature type="transmembrane region" description="Helical" evidence="1">
    <location>
        <begin position="79"/>
        <end position="99"/>
    </location>
</feature>
<comment type="caution">
    <text evidence="2">The sequence shown here is derived from an EMBL/GenBank/DDBJ whole genome shotgun (WGS) entry which is preliminary data.</text>
</comment>
<name>A0AAW1MZA0_SAPOF</name>
<keyword evidence="1" id="KW-0472">Membrane</keyword>
<evidence type="ECO:0000256" key="1">
    <source>
        <dbReference type="SAM" id="Phobius"/>
    </source>
</evidence>
<keyword evidence="1" id="KW-1133">Transmembrane helix</keyword>
<feature type="transmembrane region" description="Helical" evidence="1">
    <location>
        <begin position="111"/>
        <end position="130"/>
    </location>
</feature>
<proteinExistence type="predicted"/>
<feature type="transmembrane region" description="Helical" evidence="1">
    <location>
        <begin position="136"/>
        <end position="155"/>
    </location>
</feature>
<dbReference type="AlphaFoldDB" id="A0AAW1MZA0"/>
<keyword evidence="1" id="KW-0812">Transmembrane</keyword>
<sequence>MLVHGCKSHFVTCLLVFNTLSIHNCVVSNIVCVFAAGLCDVFDTNMDQSFRFSKYIRFWRLFPFHQYTHNVYTHVNDVLTTKMALMFLGISIANIYQFSSSPLISTAKGKAIQIINGVSLLLLFSGLSMSRSFGPLFAMAAAILLITLSALFIAFT</sequence>
<reference evidence="2" key="1">
    <citation type="submission" date="2024-03" db="EMBL/GenBank/DDBJ databases">
        <title>WGS assembly of Saponaria officinalis var. Norfolk2.</title>
        <authorList>
            <person name="Jenkins J."/>
            <person name="Shu S."/>
            <person name="Grimwood J."/>
            <person name="Barry K."/>
            <person name="Goodstein D."/>
            <person name="Schmutz J."/>
            <person name="Leebens-Mack J."/>
            <person name="Osbourn A."/>
        </authorList>
    </citation>
    <scope>NUCLEOTIDE SEQUENCE [LARGE SCALE GENOMIC DNA]</scope>
    <source>
        <strain evidence="2">JIC</strain>
    </source>
</reference>
<keyword evidence="3" id="KW-1185">Reference proteome</keyword>
<accession>A0AAW1MZA0</accession>
<dbReference type="Proteomes" id="UP001443914">
    <property type="component" value="Unassembled WGS sequence"/>
</dbReference>
<dbReference type="EMBL" id="JBDFQZ010000002">
    <property type="protein sequence ID" value="KAK9750562.1"/>
    <property type="molecule type" value="Genomic_DNA"/>
</dbReference>
<protein>
    <submittedName>
        <fullName evidence="2">Uncharacterized protein</fullName>
    </submittedName>
</protein>